<feature type="compositionally biased region" description="Low complexity" evidence="3">
    <location>
        <begin position="26"/>
        <end position="41"/>
    </location>
</feature>
<feature type="region of interest" description="Disordered" evidence="3">
    <location>
        <begin position="1"/>
        <end position="54"/>
    </location>
</feature>
<feature type="transmembrane region" description="Helical" evidence="4">
    <location>
        <begin position="62"/>
        <end position="86"/>
    </location>
</feature>
<dbReference type="RefSeq" id="WP_239134125.1">
    <property type="nucleotide sequence ID" value="NZ_BONZ01000067.1"/>
</dbReference>
<sequence length="226" mass="23718">MDTASVDDADQLGSARLAPPDDPDRSPASSVSSAERSSALLPDRSSASSVEEPPARAGRANLWTLLALAMVAAAVVSTGWFGWSWYAAAHDDTLTYSRTRDDVLRAGEQAIQNLNTLDYRTAQQGIKVWQDSTTGDLHNQLVSGSATFLSQIAEAKTVTVAKVLDGAVTELDEHAGKASVIVAVDITVTPASGQPADKRERLSGQLTRTGTGWKLSAVGQVPVSAS</sequence>
<dbReference type="Proteomes" id="UP000642748">
    <property type="component" value="Unassembled WGS sequence"/>
</dbReference>
<evidence type="ECO:0000256" key="1">
    <source>
        <dbReference type="ARBA" id="ARBA00004370"/>
    </source>
</evidence>
<evidence type="ECO:0000256" key="3">
    <source>
        <dbReference type="SAM" id="MobiDB-lite"/>
    </source>
</evidence>
<accession>A0A8J3QYD6</accession>
<gene>
    <name evidence="5" type="ORF">Raf01_65840</name>
</gene>
<dbReference type="AlphaFoldDB" id="A0A8J3QYD6"/>
<keyword evidence="6" id="KW-1185">Reference proteome</keyword>
<keyword evidence="2 4" id="KW-0472">Membrane</keyword>
<dbReference type="PANTHER" id="PTHR37042:SF4">
    <property type="entry name" value="OUTER MEMBRANE PROTEIN RV1973"/>
    <property type="match status" value="1"/>
</dbReference>
<evidence type="ECO:0008006" key="7">
    <source>
        <dbReference type="Google" id="ProtNLM"/>
    </source>
</evidence>
<evidence type="ECO:0000256" key="2">
    <source>
        <dbReference type="ARBA" id="ARBA00023136"/>
    </source>
</evidence>
<dbReference type="GO" id="GO:0016020">
    <property type="term" value="C:membrane"/>
    <property type="evidence" value="ECO:0007669"/>
    <property type="project" value="UniProtKB-SubCell"/>
</dbReference>
<evidence type="ECO:0000256" key="4">
    <source>
        <dbReference type="SAM" id="Phobius"/>
    </source>
</evidence>
<dbReference type="PANTHER" id="PTHR37042">
    <property type="entry name" value="OUTER MEMBRANE PROTEIN RV1973"/>
    <property type="match status" value="1"/>
</dbReference>
<evidence type="ECO:0000313" key="5">
    <source>
        <dbReference type="EMBL" id="GIH18412.1"/>
    </source>
</evidence>
<organism evidence="5 6">
    <name type="scientific">Rugosimonospora africana</name>
    <dbReference type="NCBI Taxonomy" id="556532"/>
    <lineage>
        <taxon>Bacteria</taxon>
        <taxon>Bacillati</taxon>
        <taxon>Actinomycetota</taxon>
        <taxon>Actinomycetes</taxon>
        <taxon>Micromonosporales</taxon>
        <taxon>Micromonosporaceae</taxon>
        <taxon>Rugosimonospora</taxon>
    </lineage>
</organism>
<protein>
    <recommendedName>
        <fullName evidence="7">Mce-associated membrane protein</fullName>
    </recommendedName>
</protein>
<dbReference type="EMBL" id="BONZ01000067">
    <property type="protein sequence ID" value="GIH18412.1"/>
    <property type="molecule type" value="Genomic_DNA"/>
</dbReference>
<evidence type="ECO:0000313" key="6">
    <source>
        <dbReference type="Proteomes" id="UP000642748"/>
    </source>
</evidence>
<reference evidence="5" key="1">
    <citation type="submission" date="2021-01" db="EMBL/GenBank/DDBJ databases">
        <title>Whole genome shotgun sequence of Rugosimonospora africana NBRC 104875.</title>
        <authorList>
            <person name="Komaki H."/>
            <person name="Tamura T."/>
        </authorList>
    </citation>
    <scope>NUCLEOTIDE SEQUENCE</scope>
    <source>
        <strain evidence="5">NBRC 104875</strain>
    </source>
</reference>
<proteinExistence type="predicted"/>
<keyword evidence="4" id="KW-0812">Transmembrane</keyword>
<name>A0A8J3QYD6_9ACTN</name>
<feature type="compositionally biased region" description="Acidic residues" evidence="3">
    <location>
        <begin position="1"/>
        <end position="10"/>
    </location>
</feature>
<comment type="subcellular location">
    <subcellularLocation>
        <location evidence="1">Membrane</location>
    </subcellularLocation>
</comment>
<keyword evidence="4" id="KW-1133">Transmembrane helix</keyword>
<comment type="caution">
    <text evidence="5">The sequence shown here is derived from an EMBL/GenBank/DDBJ whole genome shotgun (WGS) entry which is preliminary data.</text>
</comment>